<dbReference type="SUPFAM" id="SSF52313">
    <property type="entry name" value="Ribosomal protein S2"/>
    <property type="match status" value="1"/>
</dbReference>
<evidence type="ECO:0000313" key="8">
    <source>
        <dbReference type="EMBL" id="PJE63389.1"/>
    </source>
</evidence>
<evidence type="ECO:0000256" key="6">
    <source>
        <dbReference type="SAM" id="Coils"/>
    </source>
</evidence>
<keyword evidence="6" id="KW-0175">Coiled coil</keyword>
<dbReference type="NCBIfam" id="TIGR01011">
    <property type="entry name" value="rpsB_bact"/>
    <property type="match status" value="1"/>
</dbReference>
<dbReference type="InterPro" id="IPR001865">
    <property type="entry name" value="Ribosomal_uS2"/>
</dbReference>
<dbReference type="GO" id="GO:0003735">
    <property type="term" value="F:structural constituent of ribosome"/>
    <property type="evidence" value="ECO:0007669"/>
    <property type="project" value="InterPro"/>
</dbReference>
<dbReference type="Pfam" id="PF00318">
    <property type="entry name" value="Ribosomal_S2"/>
    <property type="match status" value="1"/>
</dbReference>
<evidence type="ECO:0000313" key="9">
    <source>
        <dbReference type="Proteomes" id="UP000231569"/>
    </source>
</evidence>
<dbReference type="AlphaFoldDB" id="A0A2M8KTZ8"/>
<keyword evidence="2 5" id="KW-0689">Ribosomal protein</keyword>
<accession>A0A2M8KTZ8</accession>
<evidence type="ECO:0000256" key="5">
    <source>
        <dbReference type="HAMAP-Rule" id="MF_00291"/>
    </source>
</evidence>
<dbReference type="EMBL" id="PFEE01000074">
    <property type="protein sequence ID" value="PJE63389.1"/>
    <property type="molecule type" value="Genomic_DNA"/>
</dbReference>
<feature type="region of interest" description="Disordered" evidence="7">
    <location>
        <begin position="250"/>
        <end position="270"/>
    </location>
</feature>
<dbReference type="InterPro" id="IPR005706">
    <property type="entry name" value="Ribosomal_uS2_bac/mit/plastid"/>
</dbReference>
<proteinExistence type="inferred from homology"/>
<dbReference type="GO" id="GO:0006412">
    <property type="term" value="P:translation"/>
    <property type="evidence" value="ECO:0007669"/>
    <property type="project" value="UniProtKB-UniRule"/>
</dbReference>
<comment type="caution">
    <text evidence="8">The sequence shown here is derived from an EMBL/GenBank/DDBJ whole genome shotgun (WGS) entry which is preliminary data.</text>
</comment>
<evidence type="ECO:0000256" key="1">
    <source>
        <dbReference type="ARBA" id="ARBA00006242"/>
    </source>
</evidence>
<dbReference type="CDD" id="cd01425">
    <property type="entry name" value="RPS2"/>
    <property type="match status" value="1"/>
</dbReference>
<dbReference type="PANTHER" id="PTHR12534">
    <property type="entry name" value="30S RIBOSOMAL PROTEIN S2 PROKARYOTIC AND ORGANELLAR"/>
    <property type="match status" value="1"/>
</dbReference>
<dbReference type="Gene3D" id="3.40.50.10490">
    <property type="entry name" value="Glucose-6-phosphate isomerase like protein, domain 1"/>
    <property type="match status" value="1"/>
</dbReference>
<evidence type="ECO:0000256" key="7">
    <source>
        <dbReference type="SAM" id="MobiDB-lite"/>
    </source>
</evidence>
<reference evidence="9" key="1">
    <citation type="submission" date="2017-09" db="EMBL/GenBank/DDBJ databases">
        <title>Depth-based differentiation of microbial function through sediment-hosted aquifers and enrichment of novel symbionts in the deep terrestrial subsurface.</title>
        <authorList>
            <person name="Probst A.J."/>
            <person name="Ladd B."/>
            <person name="Jarett J.K."/>
            <person name="Geller-Mcgrath D.E."/>
            <person name="Sieber C.M.K."/>
            <person name="Emerson J.B."/>
            <person name="Anantharaman K."/>
            <person name="Thomas B.C."/>
            <person name="Malmstrom R."/>
            <person name="Stieglmeier M."/>
            <person name="Klingl A."/>
            <person name="Woyke T."/>
            <person name="Ryan C.M."/>
            <person name="Banfield J.F."/>
        </authorList>
    </citation>
    <scope>NUCLEOTIDE SEQUENCE [LARGE SCALE GENOMIC DNA]</scope>
</reference>
<name>A0A2M8KTZ8_9BACT</name>
<evidence type="ECO:0000256" key="4">
    <source>
        <dbReference type="ARBA" id="ARBA00035256"/>
    </source>
</evidence>
<keyword evidence="3 5" id="KW-0687">Ribonucleoprotein</keyword>
<protein>
    <recommendedName>
        <fullName evidence="4 5">Small ribosomal subunit protein uS2</fullName>
    </recommendedName>
</protein>
<evidence type="ECO:0000256" key="2">
    <source>
        <dbReference type="ARBA" id="ARBA00022980"/>
    </source>
</evidence>
<dbReference type="GO" id="GO:0015935">
    <property type="term" value="C:small ribosomal subunit"/>
    <property type="evidence" value="ECO:0007669"/>
    <property type="project" value="InterPro"/>
</dbReference>
<comment type="similarity">
    <text evidence="1 5">Belongs to the universal ribosomal protein uS2 family.</text>
</comment>
<evidence type="ECO:0000256" key="3">
    <source>
        <dbReference type="ARBA" id="ARBA00023274"/>
    </source>
</evidence>
<sequence>MKTTIEVEKLFELGGHFGHKRGRTTPKAKTYVYKIQNDVAIIDLFQTKTLADTAVKALFDAGKQNKELLVVATKKNIQNFVKDIAAKEKIHYITEKWVGGFFTNFEEIKKNVDRINTFKADMASGNLNSMIKHERNKLEKEINKLLRVYEGVLTLTRMPDVVLMVDVRKEKNALNESRKIQEAQTLQEKKALFTIGVLDTNANPQEVDYPIMVNDDTPPVLEYVVGALLQGFLEGRKQYIPELTQQEKEAKKLEAKAKKNGKPRSTQKTT</sequence>
<dbReference type="Proteomes" id="UP000231569">
    <property type="component" value="Unassembled WGS sequence"/>
</dbReference>
<dbReference type="Gene3D" id="1.10.287.610">
    <property type="entry name" value="Helix hairpin bin"/>
    <property type="match status" value="1"/>
</dbReference>
<dbReference type="HAMAP" id="MF_00291_B">
    <property type="entry name" value="Ribosomal_uS2_B"/>
    <property type="match status" value="1"/>
</dbReference>
<organism evidence="8 9">
    <name type="scientific">Candidatus Roizmanbacteria bacterium CG10_big_fil_rev_8_21_14_0_10_45_7</name>
    <dbReference type="NCBI Taxonomy" id="1974854"/>
    <lineage>
        <taxon>Bacteria</taxon>
        <taxon>Candidatus Roizmaniibacteriota</taxon>
    </lineage>
</organism>
<feature type="coiled-coil region" evidence="6">
    <location>
        <begin position="128"/>
        <end position="184"/>
    </location>
</feature>
<dbReference type="PANTHER" id="PTHR12534:SF0">
    <property type="entry name" value="SMALL RIBOSOMAL SUBUNIT PROTEIN US2M"/>
    <property type="match status" value="1"/>
</dbReference>
<dbReference type="PRINTS" id="PR00395">
    <property type="entry name" value="RIBOSOMALS2"/>
</dbReference>
<dbReference type="InterPro" id="IPR023591">
    <property type="entry name" value="Ribosomal_uS2_flav_dom_sf"/>
</dbReference>
<gene>
    <name evidence="5 8" type="primary">rpsB</name>
    <name evidence="8" type="ORF">COU89_03595</name>
</gene>